<keyword evidence="1" id="KW-0863">Zinc-finger</keyword>
<keyword evidence="1" id="KW-0479">Metal-binding</keyword>
<dbReference type="Proteomes" id="UP000030653">
    <property type="component" value="Unassembled WGS sequence"/>
</dbReference>
<gene>
    <name evidence="3" type="ORF">DACRYDRAFT_24359</name>
</gene>
<protein>
    <recommendedName>
        <fullName evidence="2">RING-type domain-containing protein</fullName>
    </recommendedName>
</protein>
<reference evidence="3 4" key="1">
    <citation type="journal article" date="2012" name="Science">
        <title>The Paleozoic origin of enzymatic lignin decomposition reconstructed from 31 fungal genomes.</title>
        <authorList>
            <person name="Floudas D."/>
            <person name="Binder M."/>
            <person name="Riley R."/>
            <person name="Barry K."/>
            <person name="Blanchette R.A."/>
            <person name="Henrissat B."/>
            <person name="Martinez A.T."/>
            <person name="Otillar R."/>
            <person name="Spatafora J.W."/>
            <person name="Yadav J.S."/>
            <person name="Aerts A."/>
            <person name="Benoit I."/>
            <person name="Boyd A."/>
            <person name="Carlson A."/>
            <person name="Copeland A."/>
            <person name="Coutinho P.M."/>
            <person name="de Vries R.P."/>
            <person name="Ferreira P."/>
            <person name="Findley K."/>
            <person name="Foster B."/>
            <person name="Gaskell J."/>
            <person name="Glotzer D."/>
            <person name="Gorecki P."/>
            <person name="Heitman J."/>
            <person name="Hesse C."/>
            <person name="Hori C."/>
            <person name="Igarashi K."/>
            <person name="Jurgens J.A."/>
            <person name="Kallen N."/>
            <person name="Kersten P."/>
            <person name="Kohler A."/>
            <person name="Kuees U."/>
            <person name="Kumar T.K.A."/>
            <person name="Kuo A."/>
            <person name="LaButti K."/>
            <person name="Larrondo L.F."/>
            <person name="Lindquist E."/>
            <person name="Ling A."/>
            <person name="Lombard V."/>
            <person name="Lucas S."/>
            <person name="Lundell T."/>
            <person name="Martin R."/>
            <person name="McLaughlin D.J."/>
            <person name="Morgenstern I."/>
            <person name="Morin E."/>
            <person name="Murat C."/>
            <person name="Nagy L.G."/>
            <person name="Nolan M."/>
            <person name="Ohm R.A."/>
            <person name="Patyshakuliyeva A."/>
            <person name="Rokas A."/>
            <person name="Ruiz-Duenas F.J."/>
            <person name="Sabat G."/>
            <person name="Salamov A."/>
            <person name="Samejima M."/>
            <person name="Schmutz J."/>
            <person name="Slot J.C."/>
            <person name="St John F."/>
            <person name="Stenlid J."/>
            <person name="Sun H."/>
            <person name="Sun S."/>
            <person name="Syed K."/>
            <person name="Tsang A."/>
            <person name="Wiebenga A."/>
            <person name="Young D."/>
            <person name="Pisabarro A."/>
            <person name="Eastwood D.C."/>
            <person name="Martin F."/>
            <person name="Cullen D."/>
            <person name="Grigoriev I.V."/>
            <person name="Hibbett D.S."/>
        </authorList>
    </citation>
    <scope>NUCLEOTIDE SEQUENCE [LARGE SCALE GENOMIC DNA]</scope>
    <source>
        <strain evidence="3 4">DJM-731 SS1</strain>
    </source>
</reference>
<name>M5FTQ8_DACPD</name>
<dbReference type="EMBL" id="JH795872">
    <property type="protein sequence ID" value="EJT98814.1"/>
    <property type="molecule type" value="Genomic_DNA"/>
</dbReference>
<evidence type="ECO:0000313" key="4">
    <source>
        <dbReference type="Proteomes" id="UP000030653"/>
    </source>
</evidence>
<organism evidence="3 4">
    <name type="scientific">Dacryopinax primogenitus (strain DJM 731)</name>
    <name type="common">Brown rot fungus</name>
    <dbReference type="NCBI Taxonomy" id="1858805"/>
    <lineage>
        <taxon>Eukaryota</taxon>
        <taxon>Fungi</taxon>
        <taxon>Dikarya</taxon>
        <taxon>Basidiomycota</taxon>
        <taxon>Agaricomycotina</taxon>
        <taxon>Dacrymycetes</taxon>
        <taxon>Dacrymycetales</taxon>
        <taxon>Dacrymycetaceae</taxon>
        <taxon>Dacryopinax</taxon>
    </lineage>
</organism>
<evidence type="ECO:0000256" key="1">
    <source>
        <dbReference type="PROSITE-ProRule" id="PRU00175"/>
    </source>
</evidence>
<dbReference type="OrthoDB" id="3384331at2759"/>
<evidence type="ECO:0000259" key="2">
    <source>
        <dbReference type="PROSITE" id="PS50089"/>
    </source>
</evidence>
<dbReference type="SUPFAM" id="SSF57850">
    <property type="entry name" value="RING/U-box"/>
    <property type="match status" value="1"/>
</dbReference>
<keyword evidence="1" id="KW-0862">Zinc</keyword>
<proteinExistence type="predicted"/>
<dbReference type="HOGENOM" id="CLU_2333577_0_0_1"/>
<dbReference type="GeneID" id="63688716"/>
<dbReference type="RefSeq" id="XP_040625712.1">
    <property type="nucleotide sequence ID" value="XM_040773654.1"/>
</dbReference>
<evidence type="ECO:0000313" key="3">
    <source>
        <dbReference type="EMBL" id="EJT98814.1"/>
    </source>
</evidence>
<dbReference type="InterPro" id="IPR001841">
    <property type="entry name" value="Znf_RING"/>
</dbReference>
<keyword evidence="4" id="KW-1185">Reference proteome</keyword>
<accession>M5FTQ8</accession>
<feature type="domain" description="RING-type" evidence="2">
    <location>
        <begin position="30"/>
        <end position="76"/>
    </location>
</feature>
<dbReference type="Gene3D" id="3.30.40.10">
    <property type="entry name" value="Zinc/RING finger domain, C3HC4 (zinc finger)"/>
    <property type="match status" value="1"/>
</dbReference>
<sequence>MEIEMRDSESTIEERSFDDEDFDLEVRDDCIICLEANAKHTNCPNGASHPAHATCLMQWAQSQANAGQPLTCPACRAQISPLIKVVKKAPQSPTGGRH</sequence>
<dbReference type="InterPro" id="IPR013083">
    <property type="entry name" value="Znf_RING/FYVE/PHD"/>
</dbReference>
<dbReference type="AlphaFoldDB" id="M5FTQ8"/>
<dbReference type="GO" id="GO:0008270">
    <property type="term" value="F:zinc ion binding"/>
    <property type="evidence" value="ECO:0007669"/>
    <property type="project" value="UniProtKB-KW"/>
</dbReference>
<dbReference type="PROSITE" id="PS50089">
    <property type="entry name" value="ZF_RING_2"/>
    <property type="match status" value="1"/>
</dbReference>